<name>A0ABW5KA02_9FLAO</name>
<keyword evidence="1" id="KW-1133">Transmembrane helix</keyword>
<feature type="transmembrane region" description="Helical" evidence="1">
    <location>
        <begin position="44"/>
        <end position="66"/>
    </location>
</feature>
<dbReference type="InterPro" id="IPR049211">
    <property type="entry name" value="DUF6814"/>
</dbReference>
<dbReference type="Pfam" id="PF20664">
    <property type="entry name" value="DUF6814"/>
    <property type="match status" value="1"/>
</dbReference>
<organism evidence="2 3">
    <name type="scientific">Kaistella montana</name>
    <dbReference type="NCBI Taxonomy" id="1849733"/>
    <lineage>
        <taxon>Bacteria</taxon>
        <taxon>Pseudomonadati</taxon>
        <taxon>Bacteroidota</taxon>
        <taxon>Flavobacteriia</taxon>
        <taxon>Flavobacteriales</taxon>
        <taxon>Weeksellaceae</taxon>
        <taxon>Chryseobacterium group</taxon>
        <taxon>Kaistella</taxon>
    </lineage>
</organism>
<dbReference type="RefSeq" id="WP_255927731.1">
    <property type="nucleotide sequence ID" value="NZ_JANFQP010000001.1"/>
</dbReference>
<evidence type="ECO:0000313" key="3">
    <source>
        <dbReference type="Proteomes" id="UP001597394"/>
    </source>
</evidence>
<accession>A0ABW5KA02</accession>
<keyword evidence="1" id="KW-0812">Transmembrane</keyword>
<dbReference type="EMBL" id="JBHULG010000001">
    <property type="protein sequence ID" value="MFD2544581.1"/>
    <property type="molecule type" value="Genomic_DNA"/>
</dbReference>
<gene>
    <name evidence="2" type="ORF">ACFSO8_03805</name>
</gene>
<keyword evidence="1" id="KW-0472">Membrane</keyword>
<protein>
    <submittedName>
        <fullName evidence="2">DUF6814 family protein</fullName>
    </submittedName>
</protein>
<dbReference type="Proteomes" id="UP001597394">
    <property type="component" value="Unassembled WGS sequence"/>
</dbReference>
<proteinExistence type="predicted"/>
<comment type="caution">
    <text evidence="2">The sequence shown here is derived from an EMBL/GenBank/DDBJ whole genome shotgun (WGS) entry which is preliminary data.</text>
</comment>
<sequence length="75" mass="8510">MDGIKKILGIVWLLLALVVAYYGITEFGWPKIMSEKQDDQVFGWIIMTILMPIIVGGLAIFGWYAIKGEYSQDKL</sequence>
<evidence type="ECO:0000313" key="2">
    <source>
        <dbReference type="EMBL" id="MFD2544581.1"/>
    </source>
</evidence>
<reference evidence="3" key="1">
    <citation type="journal article" date="2019" name="Int. J. Syst. Evol. Microbiol.">
        <title>The Global Catalogue of Microorganisms (GCM) 10K type strain sequencing project: providing services to taxonomists for standard genome sequencing and annotation.</title>
        <authorList>
            <consortium name="The Broad Institute Genomics Platform"/>
            <consortium name="The Broad Institute Genome Sequencing Center for Infectious Disease"/>
            <person name="Wu L."/>
            <person name="Ma J."/>
        </authorList>
    </citation>
    <scope>NUCLEOTIDE SEQUENCE [LARGE SCALE GENOMIC DNA]</scope>
    <source>
        <strain evidence="3">KCTC 52204</strain>
    </source>
</reference>
<feature type="transmembrane region" description="Helical" evidence="1">
    <location>
        <begin position="7"/>
        <end position="24"/>
    </location>
</feature>
<keyword evidence="3" id="KW-1185">Reference proteome</keyword>
<evidence type="ECO:0000256" key="1">
    <source>
        <dbReference type="SAM" id="Phobius"/>
    </source>
</evidence>